<comment type="caution">
    <text evidence="1">The sequence shown here is derived from an EMBL/GenBank/DDBJ whole genome shotgun (WGS) entry which is preliminary data.</text>
</comment>
<proteinExistence type="predicted"/>
<sequence length="179" mass="20843">MVELHESTKIKGTSKQIVDYWKWAYSNINMNSERGIFAEFLIGSALDALGTGRVEWDVADVMYRGNLIEVKSSAFVQEWEQKKPSVPKFDIAKKYEFGEYTSSRDRHAHLYVFALLFEEDRNIMDPLNMEQWEFYILSTDKINEHFGDQKSVSLNPLKSVCDPVNYNEIKPVVDEMINN</sequence>
<accession>A0ABU6KJ10</accession>
<dbReference type="EMBL" id="JARZFX010000012">
    <property type="protein sequence ID" value="MEC5425309.1"/>
    <property type="molecule type" value="Genomic_DNA"/>
</dbReference>
<name>A0ABU6KJ10_9BACI</name>
<reference evidence="1 2" key="1">
    <citation type="journal article" date="2024" name="Int. J. Syst. Evol. Microbiol.">
        <title>Virgibacillus tibetensis sp. nov., isolated from salt lake on the Tibetan Plateau of China.</title>
        <authorList>
            <person name="Phurbu D."/>
            <person name="Liu Z.-X."/>
            <person name="Wang R."/>
            <person name="Zheng Y.-Y."/>
            <person name="Liu H.-C."/>
            <person name="Zhou Y.-G."/>
            <person name="Yu Y.-J."/>
            <person name="Li A.-H."/>
        </authorList>
    </citation>
    <scope>NUCLEOTIDE SEQUENCE [LARGE SCALE GENOMIC DNA]</scope>
    <source>
        <strain evidence="1 2">C22-A2</strain>
    </source>
</reference>
<keyword evidence="2" id="KW-1185">Reference proteome</keyword>
<protein>
    <recommendedName>
        <fullName evidence="3">YqaJ viral recombinase domain-containing protein</fullName>
    </recommendedName>
</protein>
<evidence type="ECO:0008006" key="3">
    <source>
        <dbReference type="Google" id="ProtNLM"/>
    </source>
</evidence>
<dbReference type="RefSeq" id="WP_327608858.1">
    <property type="nucleotide sequence ID" value="NZ_JARZFX010000012.1"/>
</dbReference>
<gene>
    <name evidence="1" type="ORF">QGM71_17650</name>
</gene>
<evidence type="ECO:0000313" key="1">
    <source>
        <dbReference type="EMBL" id="MEC5425309.1"/>
    </source>
</evidence>
<evidence type="ECO:0000313" key="2">
    <source>
        <dbReference type="Proteomes" id="UP001335737"/>
    </source>
</evidence>
<dbReference type="Proteomes" id="UP001335737">
    <property type="component" value="Unassembled WGS sequence"/>
</dbReference>
<organism evidence="1 2">
    <name type="scientific">Virgibacillus tibetensis</name>
    <dbReference type="NCBI Taxonomy" id="3042313"/>
    <lineage>
        <taxon>Bacteria</taxon>
        <taxon>Bacillati</taxon>
        <taxon>Bacillota</taxon>
        <taxon>Bacilli</taxon>
        <taxon>Bacillales</taxon>
        <taxon>Bacillaceae</taxon>
        <taxon>Virgibacillus</taxon>
    </lineage>
</organism>